<gene>
    <name evidence="1" type="ORF">LC586_22485</name>
</gene>
<sequence>MTLRVQILKDKFNQSLGLPFKELLPESVIKETIFELKIKYKKRLFDPFVTLWAFLSQVLDTDKTCHNAVSKIIAHLAESEVEIPSTDTSAYCQARVRLSEK</sequence>
<dbReference type="EMBL" id="JAIVFQ010000039">
    <property type="protein sequence ID" value="MCC5601897.1"/>
    <property type="molecule type" value="Genomic_DNA"/>
</dbReference>
<keyword evidence="2" id="KW-1185">Reference proteome</keyword>
<dbReference type="Proteomes" id="UP001199525">
    <property type="component" value="Unassembled WGS sequence"/>
</dbReference>
<accession>A0ABS8IEM8</accession>
<evidence type="ECO:0000313" key="1">
    <source>
        <dbReference type="EMBL" id="MCC5601897.1"/>
    </source>
</evidence>
<dbReference type="RefSeq" id="WP_229486883.1">
    <property type="nucleotide sequence ID" value="NZ_JAIVFQ010000039.1"/>
</dbReference>
<evidence type="ECO:0008006" key="3">
    <source>
        <dbReference type="Google" id="ProtNLM"/>
    </source>
</evidence>
<proteinExistence type="predicted"/>
<protein>
    <recommendedName>
        <fullName evidence="3">Transposase</fullName>
    </recommendedName>
</protein>
<evidence type="ECO:0000313" key="2">
    <source>
        <dbReference type="Proteomes" id="UP001199525"/>
    </source>
</evidence>
<name>A0ABS8IEM8_9NOSO</name>
<comment type="caution">
    <text evidence="1">The sequence shown here is derived from an EMBL/GenBank/DDBJ whole genome shotgun (WGS) entry which is preliminary data.</text>
</comment>
<organism evidence="1 2">
    <name type="scientific">Nostoc favosum CHAB5714</name>
    <dbReference type="NCBI Taxonomy" id="2780399"/>
    <lineage>
        <taxon>Bacteria</taxon>
        <taxon>Bacillati</taxon>
        <taxon>Cyanobacteriota</taxon>
        <taxon>Cyanophyceae</taxon>
        <taxon>Nostocales</taxon>
        <taxon>Nostocaceae</taxon>
        <taxon>Nostoc</taxon>
        <taxon>Nostoc favosum</taxon>
    </lineage>
</organism>
<reference evidence="1 2" key="1">
    <citation type="journal article" date="2021" name="Microorganisms">
        <title>Genome Evolution of Filamentous Cyanobacterium Nostoc Species: From Facultative Symbiosis to Free Living.</title>
        <authorList>
            <person name="Huo D."/>
            <person name="Li H."/>
            <person name="Cai F."/>
            <person name="Guo X."/>
            <person name="Qiao Z."/>
            <person name="Wang W."/>
            <person name="Yu G."/>
            <person name="Li R."/>
        </authorList>
    </citation>
    <scope>NUCLEOTIDE SEQUENCE [LARGE SCALE GENOMIC DNA]</scope>
    <source>
        <strain evidence="1 2">CHAB 5714</strain>
    </source>
</reference>